<keyword evidence="2" id="KW-0732">Signal</keyword>
<dbReference type="RefSeq" id="WP_188533804.1">
    <property type="nucleotide sequence ID" value="NZ_BMEQ01000001.1"/>
</dbReference>
<dbReference type="EMBL" id="BMEQ01000001">
    <property type="protein sequence ID" value="GGG41774.1"/>
    <property type="molecule type" value="Genomic_DNA"/>
</dbReference>
<evidence type="ECO:0000256" key="7">
    <source>
        <dbReference type="SAM" id="Phobius"/>
    </source>
</evidence>
<dbReference type="Proteomes" id="UP000638848">
    <property type="component" value="Unassembled WGS sequence"/>
</dbReference>
<feature type="compositionally biased region" description="Basic and acidic residues" evidence="6">
    <location>
        <begin position="11"/>
        <end position="31"/>
    </location>
</feature>
<feature type="domain" description="Thioredoxin-like fold" evidence="8">
    <location>
        <begin position="130"/>
        <end position="291"/>
    </location>
</feature>
<feature type="transmembrane region" description="Helical" evidence="7">
    <location>
        <begin position="38"/>
        <end position="59"/>
    </location>
</feature>
<dbReference type="InterPro" id="IPR012336">
    <property type="entry name" value="Thioredoxin-like_fold"/>
</dbReference>
<dbReference type="AlphaFoldDB" id="A0A917LLM6"/>
<organism evidence="9 10">
    <name type="scientific">Kocuria dechangensis</name>
    <dbReference type="NCBI Taxonomy" id="1176249"/>
    <lineage>
        <taxon>Bacteria</taxon>
        <taxon>Bacillati</taxon>
        <taxon>Actinomycetota</taxon>
        <taxon>Actinomycetes</taxon>
        <taxon>Micrococcales</taxon>
        <taxon>Micrococcaceae</taxon>
        <taxon>Kocuria</taxon>
    </lineage>
</organism>
<reference evidence="9" key="2">
    <citation type="submission" date="2020-09" db="EMBL/GenBank/DDBJ databases">
        <authorList>
            <person name="Sun Q."/>
            <person name="Zhou Y."/>
        </authorList>
    </citation>
    <scope>NUCLEOTIDE SEQUENCE</scope>
    <source>
        <strain evidence="9">CGMCC 1.12187</strain>
    </source>
</reference>
<evidence type="ECO:0000256" key="4">
    <source>
        <dbReference type="ARBA" id="ARBA00023157"/>
    </source>
</evidence>
<keyword evidence="7" id="KW-0812">Transmembrane</keyword>
<evidence type="ECO:0000259" key="8">
    <source>
        <dbReference type="Pfam" id="PF13462"/>
    </source>
</evidence>
<name>A0A917LLM6_9MICC</name>
<dbReference type="PANTHER" id="PTHR13887">
    <property type="entry name" value="GLUTATHIONE S-TRANSFERASE KAPPA"/>
    <property type="match status" value="1"/>
</dbReference>
<dbReference type="PANTHER" id="PTHR13887:SF14">
    <property type="entry name" value="DISULFIDE BOND FORMATION PROTEIN D"/>
    <property type="match status" value="1"/>
</dbReference>
<protein>
    <recommendedName>
        <fullName evidence="8">Thioredoxin-like fold domain-containing protein</fullName>
    </recommendedName>
</protein>
<keyword evidence="4" id="KW-1015">Disulfide bond</keyword>
<evidence type="ECO:0000256" key="3">
    <source>
        <dbReference type="ARBA" id="ARBA00023002"/>
    </source>
</evidence>
<gene>
    <name evidence="9" type="ORF">GCM10011374_00150</name>
</gene>
<sequence>MASSSSSTPDPRNRDAARERARQIADQHERKDKRSRRLLQFGIIALVLVILAVIGVVIAQNRAQQIPEAGPVPASSNQWGGTVLTADGVVKDRSEVAERDLAEVPEAPATPDESAVPPGIVDPADAEESDEPVQVVIFQDFECVHCADFETENGEALEEAVTAGDITLEYRNLNFLDRATPTQYSSRAAAAAYEVANQVSTEQYLAYVEEIFSHQGTGGLDNEQIADIAAKHGADRASVLTALEENAHRPLVSVVSQESLANGVAGTPTVFVDGEKLGNEPFQDVLADAIEANE</sequence>
<keyword evidence="10" id="KW-1185">Reference proteome</keyword>
<comment type="caution">
    <text evidence="9">The sequence shown here is derived from an EMBL/GenBank/DDBJ whole genome shotgun (WGS) entry which is preliminary data.</text>
</comment>
<keyword evidence="7" id="KW-1133">Transmembrane helix</keyword>
<evidence type="ECO:0000256" key="1">
    <source>
        <dbReference type="ARBA" id="ARBA00005791"/>
    </source>
</evidence>
<dbReference type="Gene3D" id="3.40.30.10">
    <property type="entry name" value="Glutaredoxin"/>
    <property type="match status" value="1"/>
</dbReference>
<accession>A0A917LLM6</accession>
<comment type="similarity">
    <text evidence="1">Belongs to the thioredoxin family. DsbA subfamily.</text>
</comment>
<proteinExistence type="inferred from homology"/>
<feature type="compositionally biased region" description="Polar residues" evidence="6">
    <location>
        <begin position="1"/>
        <end position="10"/>
    </location>
</feature>
<evidence type="ECO:0000256" key="2">
    <source>
        <dbReference type="ARBA" id="ARBA00022729"/>
    </source>
</evidence>
<feature type="region of interest" description="Disordered" evidence="6">
    <location>
        <begin position="1"/>
        <end position="31"/>
    </location>
</feature>
<keyword evidence="7" id="KW-0472">Membrane</keyword>
<evidence type="ECO:0000256" key="6">
    <source>
        <dbReference type="SAM" id="MobiDB-lite"/>
    </source>
</evidence>
<evidence type="ECO:0000313" key="9">
    <source>
        <dbReference type="EMBL" id="GGG41774.1"/>
    </source>
</evidence>
<dbReference type="SUPFAM" id="SSF52833">
    <property type="entry name" value="Thioredoxin-like"/>
    <property type="match status" value="1"/>
</dbReference>
<keyword evidence="5" id="KW-0676">Redox-active center</keyword>
<dbReference type="GO" id="GO:0016491">
    <property type="term" value="F:oxidoreductase activity"/>
    <property type="evidence" value="ECO:0007669"/>
    <property type="project" value="UniProtKB-KW"/>
</dbReference>
<evidence type="ECO:0000313" key="10">
    <source>
        <dbReference type="Proteomes" id="UP000638848"/>
    </source>
</evidence>
<evidence type="ECO:0000256" key="5">
    <source>
        <dbReference type="ARBA" id="ARBA00023284"/>
    </source>
</evidence>
<dbReference type="InterPro" id="IPR036249">
    <property type="entry name" value="Thioredoxin-like_sf"/>
</dbReference>
<reference evidence="9" key="1">
    <citation type="journal article" date="2014" name="Int. J. Syst. Evol. Microbiol.">
        <title>Complete genome sequence of Corynebacterium casei LMG S-19264T (=DSM 44701T), isolated from a smear-ripened cheese.</title>
        <authorList>
            <consortium name="US DOE Joint Genome Institute (JGI-PGF)"/>
            <person name="Walter F."/>
            <person name="Albersmeier A."/>
            <person name="Kalinowski J."/>
            <person name="Ruckert C."/>
        </authorList>
    </citation>
    <scope>NUCLEOTIDE SEQUENCE</scope>
    <source>
        <strain evidence="9">CGMCC 1.12187</strain>
    </source>
</reference>
<dbReference type="Pfam" id="PF13462">
    <property type="entry name" value="Thioredoxin_4"/>
    <property type="match status" value="1"/>
</dbReference>
<keyword evidence="3" id="KW-0560">Oxidoreductase</keyword>